<accession>A0A1V9FU09</accession>
<comment type="subcellular location">
    <subcellularLocation>
        <location evidence="1 7">Cell outer membrane</location>
        <topology evidence="1 7">Multi-pass membrane protein</topology>
    </subcellularLocation>
</comment>
<dbReference type="EMBL" id="LVYD01000055">
    <property type="protein sequence ID" value="OQP61845.1"/>
    <property type="molecule type" value="Genomic_DNA"/>
</dbReference>
<dbReference type="InterPro" id="IPR037066">
    <property type="entry name" value="Plug_dom_sf"/>
</dbReference>
<name>A0A1V9FU09_9BACT</name>
<dbReference type="InterPro" id="IPR036942">
    <property type="entry name" value="Beta-barrel_TonB_sf"/>
</dbReference>
<dbReference type="InterPro" id="IPR008969">
    <property type="entry name" value="CarboxyPept-like_regulatory"/>
</dbReference>
<evidence type="ECO:0000259" key="8">
    <source>
        <dbReference type="Pfam" id="PF07715"/>
    </source>
</evidence>
<evidence type="ECO:0000313" key="10">
    <source>
        <dbReference type="Proteomes" id="UP000192796"/>
    </source>
</evidence>
<keyword evidence="5 7" id="KW-0472">Membrane</keyword>
<dbReference type="NCBIfam" id="TIGR04057">
    <property type="entry name" value="SusC_RagA_signa"/>
    <property type="match status" value="1"/>
</dbReference>
<dbReference type="SUPFAM" id="SSF49464">
    <property type="entry name" value="Carboxypeptidase regulatory domain-like"/>
    <property type="match status" value="1"/>
</dbReference>
<dbReference type="Gene3D" id="2.170.130.10">
    <property type="entry name" value="TonB-dependent receptor, plug domain"/>
    <property type="match status" value="1"/>
</dbReference>
<organism evidence="9 10">
    <name type="scientific">Niastella vici</name>
    <dbReference type="NCBI Taxonomy" id="1703345"/>
    <lineage>
        <taxon>Bacteria</taxon>
        <taxon>Pseudomonadati</taxon>
        <taxon>Bacteroidota</taxon>
        <taxon>Chitinophagia</taxon>
        <taxon>Chitinophagales</taxon>
        <taxon>Chitinophagaceae</taxon>
        <taxon>Niastella</taxon>
    </lineage>
</organism>
<gene>
    <name evidence="9" type="ORF">A3860_30735</name>
</gene>
<keyword evidence="2 7" id="KW-0813">Transport</keyword>
<evidence type="ECO:0000256" key="6">
    <source>
        <dbReference type="ARBA" id="ARBA00023237"/>
    </source>
</evidence>
<comment type="similarity">
    <text evidence="7">Belongs to the TonB-dependent receptor family.</text>
</comment>
<evidence type="ECO:0000256" key="2">
    <source>
        <dbReference type="ARBA" id="ARBA00022448"/>
    </source>
</evidence>
<evidence type="ECO:0000256" key="1">
    <source>
        <dbReference type="ARBA" id="ARBA00004571"/>
    </source>
</evidence>
<comment type="caution">
    <text evidence="9">The sequence shown here is derived from an EMBL/GenBank/DDBJ whole genome shotgun (WGS) entry which is preliminary data.</text>
</comment>
<dbReference type="Gene3D" id="2.40.170.20">
    <property type="entry name" value="TonB-dependent receptor, beta-barrel domain"/>
    <property type="match status" value="1"/>
</dbReference>
<feature type="domain" description="TonB-dependent receptor plug" evidence="8">
    <location>
        <begin position="238"/>
        <end position="365"/>
    </location>
</feature>
<keyword evidence="10" id="KW-1185">Reference proteome</keyword>
<reference evidence="9 10" key="1">
    <citation type="submission" date="2016-03" db="EMBL/GenBank/DDBJ databases">
        <title>Niastella vici sp. nov., isolated from farmland soil.</title>
        <authorList>
            <person name="Chen L."/>
            <person name="Wang D."/>
            <person name="Yang S."/>
            <person name="Wang G."/>
        </authorList>
    </citation>
    <scope>NUCLEOTIDE SEQUENCE [LARGE SCALE GENOMIC DNA]</scope>
    <source>
        <strain evidence="9 10">DJ57</strain>
    </source>
</reference>
<evidence type="ECO:0000256" key="5">
    <source>
        <dbReference type="ARBA" id="ARBA00023136"/>
    </source>
</evidence>
<evidence type="ECO:0000256" key="3">
    <source>
        <dbReference type="ARBA" id="ARBA00022452"/>
    </source>
</evidence>
<dbReference type="OrthoDB" id="9768177at2"/>
<dbReference type="GO" id="GO:0009279">
    <property type="term" value="C:cell outer membrane"/>
    <property type="evidence" value="ECO:0007669"/>
    <property type="project" value="UniProtKB-SubCell"/>
</dbReference>
<dbReference type="PROSITE" id="PS52016">
    <property type="entry name" value="TONB_DEPENDENT_REC_3"/>
    <property type="match status" value="1"/>
</dbReference>
<dbReference type="Pfam" id="PF13715">
    <property type="entry name" value="CarbopepD_reg_2"/>
    <property type="match status" value="1"/>
</dbReference>
<dbReference type="NCBIfam" id="TIGR04056">
    <property type="entry name" value="OMP_RagA_SusC"/>
    <property type="match status" value="1"/>
</dbReference>
<dbReference type="InterPro" id="IPR023996">
    <property type="entry name" value="TonB-dep_OMP_SusC/RagA"/>
</dbReference>
<keyword evidence="4 7" id="KW-0812">Transmembrane</keyword>
<dbReference type="Pfam" id="PF07715">
    <property type="entry name" value="Plug"/>
    <property type="match status" value="1"/>
</dbReference>
<dbReference type="InterPro" id="IPR023997">
    <property type="entry name" value="TonB-dep_OMP_SusC/RagA_CS"/>
</dbReference>
<sequence length="1227" mass="137915">MRFPSGRCPHNIRVMKLFWISISILVILSTLPFSVQADPRQEFKVTLQAKRKAISEVFSEIRRQTGFVVFYSNDLVNDKEKINVSFFEAGLDEVMRSLLRGRSLGYKITENFIIIIKAVDKKKESKAGIISPAAGAQVTIDSIPTKHVKGKVTGKEEDAPLGQVSVENLGDHKGVFTNGKGEFTINAQPGDSIRFSYVGKAPKVMLYKGQTFLSIELFNEEERALSEVIVTGFQNIDKNKFAGAATRLKADEIKLQGVPDVSRMLEGRAAGVSVQNVSGTFGTAPKIRVRGATSINGDNKPLWVVDGVVLEDIVNISNDQLSSGDPTTLLGSAVAGLNSNDIESFDILKDASATALYGARAMNGVVVITTKRGKAGRFSVNYTGNFTTQLKPVYNDFNIMNSAEQMSVLAELERKGILSPNVLDKADNGVYGKMYDLMNGTNGNFTLENTTEARKAFLTRYAMANTDWFDVLFRNNFVQEHSLSVSSGTEKSQSYFSTSYLGDNGWTIADRVNRYTLNYRNNYKFNERLSGGFATVGSVRQQRAPGALARNSNPVEGKFDRDFDINPFSYALNTSRTITPYDDHGNLEYFRRNFAGFNIINELKNNYLDLNLIDLRLQGDISYKIFKDLKYEFVGAFRYVKSSREHMITEHANMAEAYRAAGNSTIRRNNKFLYRDPDDPEAQPVVVLPYGGFYNRTEDMLQNYDFRNSLNYSKVLKEKHTINILAGQQVKYADRQHFTNTGYGYQYDNGGTPFVDYRILKQTIENNFPYYGMSRDYDRFVALYASANYSYNLKYNFTSTIRYDGSNRLGQSKKARWLPTWSVAGSWNVEQEAFMQHALWADYLTLRASYGLTASMGPATNSSIVLKNINTRRPYLSEVESVINLANLENADLTWEKLYTTNLGLDAGFFKRRLTMSLDVYQRRSFDLISLIKTSGIGGETPKAANYADMESKGLELLIGGEIIKQRDWGWRANATFGYNTTKITNARNRPLIFDMVIAEGGNRQGYPVRSLFSLEYRGLDHKTGKPTFTDQSGKISSDVYLQDDDISHLVYEGPVDPTITGGFSNTFHYKAFSLNIFLTYQAGNHIRLYPAFQASYSDMNAMPREFTDRWIMPGDEKYTNVPSILDAYTLAQNGGAYPYNDYNYSTQRVAKGDFVRLKTVSLTWQVQSNWIKKAGVSNLVLSAAATNPWLIYSDEKLKGQDPEFFNSGGVAQPIQKQMTLSVRVGI</sequence>
<evidence type="ECO:0000256" key="4">
    <source>
        <dbReference type="ARBA" id="ARBA00022692"/>
    </source>
</evidence>
<proteinExistence type="inferred from homology"/>
<dbReference type="STRING" id="1703345.A3860_30735"/>
<evidence type="ECO:0000256" key="7">
    <source>
        <dbReference type="PROSITE-ProRule" id="PRU01360"/>
    </source>
</evidence>
<protein>
    <submittedName>
        <fullName evidence="9">SusC/RagA family protein</fullName>
    </submittedName>
</protein>
<dbReference type="InterPro" id="IPR039426">
    <property type="entry name" value="TonB-dep_rcpt-like"/>
</dbReference>
<keyword evidence="6 7" id="KW-0998">Cell outer membrane</keyword>
<dbReference type="AlphaFoldDB" id="A0A1V9FU09"/>
<dbReference type="InterPro" id="IPR012910">
    <property type="entry name" value="Plug_dom"/>
</dbReference>
<dbReference type="Proteomes" id="UP000192796">
    <property type="component" value="Unassembled WGS sequence"/>
</dbReference>
<keyword evidence="3 7" id="KW-1134">Transmembrane beta strand</keyword>
<dbReference type="SUPFAM" id="SSF56935">
    <property type="entry name" value="Porins"/>
    <property type="match status" value="1"/>
</dbReference>
<evidence type="ECO:0000313" key="9">
    <source>
        <dbReference type="EMBL" id="OQP61845.1"/>
    </source>
</evidence>